<feature type="domain" description="FMN hydroxy acid dehydrogenase" evidence="7">
    <location>
        <begin position="39"/>
        <end position="370"/>
    </location>
</feature>
<feature type="binding site" evidence="5">
    <location>
        <position position="342"/>
    </location>
    <ligand>
        <name>glyoxylate</name>
        <dbReference type="ChEBI" id="CHEBI:36655"/>
    </ligand>
</feature>
<dbReference type="PANTHER" id="PTHR10578">
    <property type="entry name" value="S -2-HYDROXY-ACID OXIDASE-RELATED"/>
    <property type="match status" value="1"/>
</dbReference>
<evidence type="ECO:0000256" key="6">
    <source>
        <dbReference type="SAM" id="MobiDB-lite"/>
    </source>
</evidence>
<evidence type="ECO:0000256" key="5">
    <source>
        <dbReference type="PIRSR" id="PIRSR000138-2"/>
    </source>
</evidence>
<dbReference type="Gene3D" id="3.20.20.70">
    <property type="entry name" value="Aldolase class I"/>
    <property type="match status" value="1"/>
</dbReference>
<dbReference type="InterPro" id="IPR037396">
    <property type="entry name" value="FMN_HAD"/>
</dbReference>
<keyword evidence="5" id="KW-0288">FMN</keyword>
<gene>
    <name evidence="8" type="ORF">AVDCRST_MAG66-1182</name>
</gene>
<feature type="binding site" evidence="5">
    <location>
        <position position="315"/>
    </location>
    <ligand>
        <name>FMN</name>
        <dbReference type="ChEBI" id="CHEBI:58210"/>
    </ligand>
</feature>
<feature type="active site" description="Proton acceptor" evidence="4">
    <location>
        <position position="339"/>
    </location>
</feature>
<dbReference type="GO" id="GO:0010181">
    <property type="term" value="F:FMN binding"/>
    <property type="evidence" value="ECO:0007669"/>
    <property type="project" value="InterPro"/>
</dbReference>
<dbReference type="PIRSF" id="PIRSF000138">
    <property type="entry name" value="Al-hdrx_acd_dh"/>
    <property type="match status" value="1"/>
</dbReference>
<proteinExistence type="inferred from homology"/>
<dbReference type="PROSITE" id="PS51349">
    <property type="entry name" value="FMN_HYDROXY_ACID_DH_2"/>
    <property type="match status" value="1"/>
</dbReference>
<organism evidence="8">
    <name type="scientific">uncultured Pseudonocardia sp</name>
    <dbReference type="NCBI Taxonomy" id="211455"/>
    <lineage>
        <taxon>Bacteria</taxon>
        <taxon>Bacillati</taxon>
        <taxon>Actinomycetota</taxon>
        <taxon>Actinomycetes</taxon>
        <taxon>Pseudonocardiales</taxon>
        <taxon>Pseudonocardiaceae</taxon>
        <taxon>Pseudonocardia</taxon>
        <taxon>environmental samples</taxon>
    </lineage>
</organism>
<evidence type="ECO:0000256" key="3">
    <source>
        <dbReference type="ARBA" id="ARBA00024042"/>
    </source>
</evidence>
<feature type="binding site" evidence="5">
    <location>
        <position position="197"/>
    </location>
    <ligand>
        <name>FMN</name>
        <dbReference type="ChEBI" id="CHEBI:58210"/>
    </ligand>
</feature>
<comment type="similarity">
    <text evidence="3">Belongs to the FMN-dependent alpha-hydroxy acid dehydrogenase family.</text>
</comment>
<feature type="non-terminal residue" evidence="8">
    <location>
        <position position="370"/>
    </location>
</feature>
<feature type="region of interest" description="Disordered" evidence="6">
    <location>
        <begin position="1"/>
        <end position="25"/>
    </location>
</feature>
<dbReference type="EMBL" id="CADCUS010000174">
    <property type="protein sequence ID" value="CAA9396314.1"/>
    <property type="molecule type" value="Genomic_DNA"/>
</dbReference>
<evidence type="ECO:0000256" key="1">
    <source>
        <dbReference type="ARBA" id="ARBA00001917"/>
    </source>
</evidence>
<dbReference type="InterPro" id="IPR013785">
    <property type="entry name" value="Aldolase_TIM"/>
</dbReference>
<feature type="binding site" evidence="5">
    <location>
        <position position="206"/>
    </location>
    <ligand>
        <name>glyoxylate</name>
        <dbReference type="ChEBI" id="CHEBI:36655"/>
    </ligand>
</feature>
<dbReference type="SUPFAM" id="SSF51395">
    <property type="entry name" value="FMN-linked oxidoreductases"/>
    <property type="match status" value="1"/>
</dbReference>
<feature type="binding site" evidence="5">
    <location>
        <position position="337"/>
    </location>
    <ligand>
        <name>FMN</name>
        <dbReference type="ChEBI" id="CHEBI:58210"/>
    </ligand>
</feature>
<name>A0A6J4NRK7_9PSEU</name>
<reference evidence="8" key="1">
    <citation type="submission" date="2020-02" db="EMBL/GenBank/DDBJ databases">
        <authorList>
            <person name="Meier V. D."/>
        </authorList>
    </citation>
    <scope>NUCLEOTIDE SEQUENCE</scope>
    <source>
        <strain evidence="8">AVDCRST_MAG66</strain>
    </source>
</reference>
<feature type="binding site" evidence="5">
    <location>
        <position position="339"/>
    </location>
    <ligand>
        <name>glyoxylate</name>
        <dbReference type="ChEBI" id="CHEBI:36655"/>
    </ligand>
</feature>
<feature type="non-terminal residue" evidence="8">
    <location>
        <position position="1"/>
    </location>
</feature>
<dbReference type="PANTHER" id="PTHR10578:SF143">
    <property type="entry name" value="FMN-DEPENDENT ALPHA-HYDROXY ACID DEHYDROGENASE PB1A11.03"/>
    <property type="match status" value="1"/>
</dbReference>
<feature type="binding site" evidence="5">
    <location>
        <begin position="118"/>
        <end position="120"/>
    </location>
    <ligand>
        <name>FMN</name>
        <dbReference type="ChEBI" id="CHEBI:58210"/>
    </ligand>
</feature>
<feature type="binding site" evidence="5">
    <location>
        <position position="169"/>
    </location>
    <ligand>
        <name>FMN</name>
        <dbReference type="ChEBI" id="CHEBI:58210"/>
    </ligand>
</feature>
<dbReference type="AlphaFoldDB" id="A0A6J4NRK7"/>
<keyword evidence="2" id="KW-0560">Oxidoreductase</keyword>
<evidence type="ECO:0000259" key="7">
    <source>
        <dbReference type="PROSITE" id="PS51349"/>
    </source>
</evidence>
<dbReference type="InterPro" id="IPR000262">
    <property type="entry name" value="FMN-dep_DH"/>
</dbReference>
<evidence type="ECO:0000256" key="4">
    <source>
        <dbReference type="PIRSR" id="PIRSR000138-1"/>
    </source>
</evidence>
<accession>A0A6J4NRK7</accession>
<feature type="compositionally biased region" description="Low complexity" evidence="6">
    <location>
        <begin position="1"/>
        <end position="23"/>
    </location>
</feature>
<protein>
    <submittedName>
        <fullName evidence="8">L-lactate dehydrogenase</fullName>
    </submittedName>
</protein>
<keyword evidence="5" id="KW-0285">Flavoprotein</keyword>
<feature type="binding site" evidence="5">
    <location>
        <position position="147"/>
    </location>
    <ligand>
        <name>FMN</name>
        <dbReference type="ChEBI" id="CHEBI:58210"/>
    </ligand>
</feature>
<feature type="binding site" evidence="5">
    <location>
        <position position="65"/>
    </location>
    <ligand>
        <name>glyoxylate</name>
        <dbReference type="ChEBI" id="CHEBI:36655"/>
    </ligand>
</feature>
<evidence type="ECO:0000256" key="2">
    <source>
        <dbReference type="ARBA" id="ARBA00023002"/>
    </source>
</evidence>
<evidence type="ECO:0000313" key="8">
    <source>
        <dbReference type="EMBL" id="CAA9396314.1"/>
    </source>
</evidence>
<comment type="cofactor">
    <cofactor evidence="1">
        <name>FMN</name>
        <dbReference type="ChEBI" id="CHEBI:58210"/>
    </cofactor>
</comment>
<dbReference type="Pfam" id="PF01070">
    <property type="entry name" value="FMN_dh"/>
    <property type="match status" value="1"/>
</dbReference>
<feature type="binding site" evidence="5">
    <location>
        <position position="171"/>
    </location>
    <ligand>
        <name>glyoxylate</name>
        <dbReference type="ChEBI" id="CHEBI:36655"/>
    </ligand>
</feature>
<dbReference type="InterPro" id="IPR012133">
    <property type="entry name" value="Alpha-hydoxy_acid_DH_FMN"/>
</dbReference>
<sequence length="370" mass="39583">PRLTTVRTVTTTSATGTGPAAAAGRRRQDEVYRAGVYGRRPLVPTAARTLQRRARQALTAAAYSYVAGGAGAEATQRANRAAFDRWALVPRVLRDVSSRDTSVELFGRRLPAPVLLAPVGALELVHPEADLAVARAAASLGVPFVFSNQASVAMEECAAAMGDAPRWFQLYWSSSDELVESLVGRAEACGCDALVVTLDTTMLGWRPRDLDLGHLPFAQGKGIAQYTSDPVFRRLVEERASVAGPRDPQPRPTLAAVRALVGMARAWPGPLLDNLRSPLPRAAVETFLGIYSRPSITWADLAWLRARTGLPIVLKGVLHPDDARRAVDEGVDGLVVSTHGGRQVDRSVAALDALPDVVEAVADRVPVLLD</sequence>
<dbReference type="GO" id="GO:0016491">
    <property type="term" value="F:oxidoreductase activity"/>
    <property type="evidence" value="ECO:0007669"/>
    <property type="project" value="UniProtKB-KW"/>
</dbReference>